<name>A0A1F5FWA4_9BACT</name>
<proteinExistence type="predicted"/>
<reference evidence="2 3" key="1">
    <citation type="journal article" date="2016" name="Nat. Commun.">
        <title>Thousands of microbial genomes shed light on interconnected biogeochemical processes in an aquifer system.</title>
        <authorList>
            <person name="Anantharaman K."/>
            <person name="Brown C.T."/>
            <person name="Hug L.A."/>
            <person name="Sharon I."/>
            <person name="Castelle C.J."/>
            <person name="Probst A.J."/>
            <person name="Thomas B.C."/>
            <person name="Singh A."/>
            <person name="Wilkins M.J."/>
            <person name="Karaoz U."/>
            <person name="Brodie E.L."/>
            <person name="Williams K.H."/>
            <person name="Hubbard S.S."/>
            <person name="Banfield J.F."/>
        </authorList>
    </citation>
    <scope>NUCLEOTIDE SEQUENCE [LARGE SCALE GENOMIC DNA]</scope>
</reference>
<accession>A0A1F5FWA4</accession>
<feature type="transmembrane region" description="Helical" evidence="1">
    <location>
        <begin position="72"/>
        <end position="92"/>
    </location>
</feature>
<evidence type="ECO:0000256" key="1">
    <source>
        <dbReference type="SAM" id="Phobius"/>
    </source>
</evidence>
<keyword evidence="1" id="KW-0472">Membrane</keyword>
<protein>
    <submittedName>
        <fullName evidence="2">Uncharacterized protein</fullName>
    </submittedName>
</protein>
<gene>
    <name evidence="2" type="ORF">A2165_00210</name>
</gene>
<evidence type="ECO:0000313" key="2">
    <source>
        <dbReference type="EMBL" id="OGD83900.1"/>
    </source>
</evidence>
<evidence type="ECO:0000313" key="3">
    <source>
        <dbReference type="Proteomes" id="UP000179252"/>
    </source>
</evidence>
<dbReference type="EMBL" id="MFAU01000036">
    <property type="protein sequence ID" value="OGD83900.1"/>
    <property type="molecule type" value="Genomic_DNA"/>
</dbReference>
<feature type="transmembrane region" description="Helical" evidence="1">
    <location>
        <begin position="35"/>
        <end position="60"/>
    </location>
</feature>
<keyword evidence="1" id="KW-1133">Transmembrane helix</keyword>
<comment type="caution">
    <text evidence="2">The sequence shown here is derived from an EMBL/GenBank/DDBJ whole genome shotgun (WGS) entry which is preliminary data.</text>
</comment>
<dbReference type="AlphaFoldDB" id="A0A1F5FWA4"/>
<organism evidence="2 3">
    <name type="scientific">Candidatus Curtissbacteria bacterium RBG_13_40_7</name>
    <dbReference type="NCBI Taxonomy" id="1797706"/>
    <lineage>
        <taxon>Bacteria</taxon>
        <taxon>Candidatus Curtissiibacteriota</taxon>
    </lineage>
</organism>
<sequence length="110" mass="11414">MNLLAQIGPITPPDGAVTGDPETVIASIIKNGISLLLIAAFVIALIWTIIAGLSFIFAGGDEKGIASAWARIYWGLIGMVVVVGSFAIIKLVETFFGVSVLTGGFHLTSP</sequence>
<dbReference type="Proteomes" id="UP000179252">
    <property type="component" value="Unassembled WGS sequence"/>
</dbReference>
<keyword evidence="1" id="KW-0812">Transmembrane</keyword>